<dbReference type="Proteomes" id="UP001147653">
    <property type="component" value="Unassembled WGS sequence"/>
</dbReference>
<keyword evidence="9" id="KW-1133">Transmembrane helix</keyword>
<evidence type="ECO:0000256" key="12">
    <source>
        <dbReference type="ARBA" id="ARBA00023157"/>
    </source>
</evidence>
<keyword evidence="13" id="KW-0325">Glycoprotein</keyword>
<keyword evidence="7" id="KW-0256">Endoplasmic reticulum</keyword>
<keyword evidence="3" id="KW-0328">Glycosyltransferase</keyword>
<keyword evidence="8" id="KW-0735">Signal-anchor</keyword>
<evidence type="ECO:0000256" key="13">
    <source>
        <dbReference type="ARBA" id="ARBA00023180"/>
    </source>
</evidence>
<comment type="caution">
    <text evidence="15">The sequence shown here is derived from an EMBL/GenBank/DDBJ whole genome shotgun (WGS) entry which is preliminary data.</text>
</comment>
<keyword evidence="16" id="KW-1185">Reference proteome</keyword>
<name>A0A9X3SCS4_9ACTN</name>
<sequence>MKTAYVVLSHRDPEQVLRLVRLLRTAGSVVLHHDDRQGALDDRALAGVERVLPPTPVAWGWASQLDALLRCLRHALDRVDFDWLVVLSGQDYPIRPLADIDAALRDGGFDGYVEGVPVAPPGWSRDAGDEFARRYFYRYRAVRPPGPALRRAVSAARPLVTLRDMPWGAVLGVRSGGPGLPVRRGSDWLTLSRRAVEVVAGAAPEVIRHYRRTVSPTESLPHTVLYADPSLRLSGDTRRFSKWVPGSLHPAVLGMDDLDAVLASGADFARKFEDPRVLDALDRVVLG</sequence>
<evidence type="ECO:0000256" key="3">
    <source>
        <dbReference type="ARBA" id="ARBA00022676"/>
    </source>
</evidence>
<dbReference type="GO" id="GO:0046872">
    <property type="term" value="F:metal ion binding"/>
    <property type="evidence" value="ECO:0007669"/>
    <property type="project" value="UniProtKB-KW"/>
</dbReference>
<evidence type="ECO:0000256" key="8">
    <source>
        <dbReference type="ARBA" id="ARBA00022968"/>
    </source>
</evidence>
<keyword evidence="12" id="KW-1015">Disulfide bond</keyword>
<dbReference type="RefSeq" id="WP_270027238.1">
    <property type="nucleotide sequence ID" value="NZ_JAPDDP010000042.1"/>
</dbReference>
<organism evidence="15 16">
    <name type="scientific">Solirubrobacter phytolaccae</name>
    <dbReference type="NCBI Taxonomy" id="1404360"/>
    <lineage>
        <taxon>Bacteria</taxon>
        <taxon>Bacillati</taxon>
        <taxon>Actinomycetota</taxon>
        <taxon>Thermoleophilia</taxon>
        <taxon>Solirubrobacterales</taxon>
        <taxon>Solirubrobacteraceae</taxon>
        <taxon>Solirubrobacter</taxon>
    </lineage>
</organism>
<dbReference type="GO" id="GO:0050650">
    <property type="term" value="P:chondroitin sulfate proteoglycan biosynthetic process"/>
    <property type="evidence" value="ECO:0007669"/>
    <property type="project" value="TreeGrafter"/>
</dbReference>
<evidence type="ECO:0000313" key="15">
    <source>
        <dbReference type="EMBL" id="MDA0182855.1"/>
    </source>
</evidence>
<dbReference type="AlphaFoldDB" id="A0A9X3SCS4"/>
<dbReference type="InterPro" id="IPR003406">
    <property type="entry name" value="Glyco_trans_14"/>
</dbReference>
<evidence type="ECO:0000256" key="9">
    <source>
        <dbReference type="ARBA" id="ARBA00022989"/>
    </source>
</evidence>
<protein>
    <recommendedName>
        <fullName evidence="14">Peptide O-xylosyltransferase</fullName>
    </recommendedName>
</protein>
<keyword evidence="6" id="KW-0479">Metal-binding</keyword>
<dbReference type="Pfam" id="PF02485">
    <property type="entry name" value="Branch"/>
    <property type="match status" value="2"/>
</dbReference>
<evidence type="ECO:0000256" key="6">
    <source>
        <dbReference type="ARBA" id="ARBA00022723"/>
    </source>
</evidence>
<dbReference type="InterPro" id="IPR043538">
    <property type="entry name" value="XYLT"/>
</dbReference>
<evidence type="ECO:0000256" key="1">
    <source>
        <dbReference type="ARBA" id="ARBA00004323"/>
    </source>
</evidence>
<evidence type="ECO:0000313" key="16">
    <source>
        <dbReference type="Proteomes" id="UP001147653"/>
    </source>
</evidence>
<evidence type="ECO:0000256" key="2">
    <source>
        <dbReference type="ARBA" id="ARBA00004648"/>
    </source>
</evidence>
<dbReference type="GO" id="GO:0030158">
    <property type="term" value="F:protein xylosyltransferase activity"/>
    <property type="evidence" value="ECO:0007669"/>
    <property type="project" value="InterPro"/>
</dbReference>
<dbReference type="GO" id="GO:0015012">
    <property type="term" value="P:heparan sulfate proteoglycan biosynthetic process"/>
    <property type="evidence" value="ECO:0007669"/>
    <property type="project" value="TreeGrafter"/>
</dbReference>
<reference evidence="15" key="1">
    <citation type="submission" date="2022-10" db="EMBL/GenBank/DDBJ databases">
        <title>The WGS of Solirubrobacter phytolaccae KCTC 29190.</title>
        <authorList>
            <person name="Jiang Z."/>
        </authorList>
    </citation>
    <scope>NUCLEOTIDE SEQUENCE</scope>
    <source>
        <strain evidence="15">KCTC 29190</strain>
    </source>
</reference>
<keyword evidence="11" id="KW-0472">Membrane</keyword>
<proteinExistence type="predicted"/>
<evidence type="ECO:0000256" key="5">
    <source>
        <dbReference type="ARBA" id="ARBA00022692"/>
    </source>
</evidence>
<dbReference type="PANTHER" id="PTHR46025:SF3">
    <property type="entry name" value="XYLOSYLTRANSFERASE OXT"/>
    <property type="match status" value="1"/>
</dbReference>
<comment type="subcellular location">
    <subcellularLocation>
        <location evidence="2">Endoplasmic reticulum membrane</location>
        <topology evidence="2">Single-pass type II membrane protein</topology>
    </subcellularLocation>
    <subcellularLocation>
        <location evidence="1">Golgi apparatus membrane</location>
        <topology evidence="1">Single-pass type II membrane protein</topology>
    </subcellularLocation>
</comment>
<evidence type="ECO:0000256" key="10">
    <source>
        <dbReference type="ARBA" id="ARBA00023034"/>
    </source>
</evidence>
<evidence type="ECO:0000256" key="7">
    <source>
        <dbReference type="ARBA" id="ARBA00022824"/>
    </source>
</evidence>
<evidence type="ECO:0000256" key="4">
    <source>
        <dbReference type="ARBA" id="ARBA00022679"/>
    </source>
</evidence>
<dbReference type="EMBL" id="JAPDDP010000042">
    <property type="protein sequence ID" value="MDA0182855.1"/>
    <property type="molecule type" value="Genomic_DNA"/>
</dbReference>
<dbReference type="PANTHER" id="PTHR46025">
    <property type="entry name" value="XYLOSYLTRANSFERASE OXT"/>
    <property type="match status" value="1"/>
</dbReference>
<accession>A0A9X3SCS4</accession>
<evidence type="ECO:0000256" key="11">
    <source>
        <dbReference type="ARBA" id="ARBA00023136"/>
    </source>
</evidence>
<keyword evidence="4" id="KW-0808">Transferase</keyword>
<keyword evidence="5" id="KW-0812">Transmembrane</keyword>
<gene>
    <name evidence="15" type="ORF">OJ997_21260</name>
</gene>
<keyword evidence="10" id="KW-0333">Golgi apparatus</keyword>
<dbReference type="GO" id="GO:0016020">
    <property type="term" value="C:membrane"/>
    <property type="evidence" value="ECO:0007669"/>
    <property type="project" value="InterPro"/>
</dbReference>
<evidence type="ECO:0000256" key="14">
    <source>
        <dbReference type="ARBA" id="ARBA00042865"/>
    </source>
</evidence>